<keyword evidence="3" id="KW-1185">Reference proteome</keyword>
<organism evidence="2 3">
    <name type="scientific">Methanomethylovorans hollandica (strain DSM 15978 / NBRC 107637 / DMS1)</name>
    <dbReference type="NCBI Taxonomy" id="867904"/>
    <lineage>
        <taxon>Archaea</taxon>
        <taxon>Methanobacteriati</taxon>
        <taxon>Methanobacteriota</taxon>
        <taxon>Stenosarchaea group</taxon>
        <taxon>Methanomicrobia</taxon>
        <taxon>Methanosarcinales</taxon>
        <taxon>Methanosarcinaceae</taxon>
        <taxon>Methanomethylovorans</taxon>
    </lineage>
</organism>
<dbReference type="InterPro" id="IPR018765">
    <property type="entry name" value="DUF2341"/>
</dbReference>
<gene>
    <name evidence="2" type="ordered locus">Metho_1236</name>
</gene>
<protein>
    <recommendedName>
        <fullName evidence="1">DUF2341 domain-containing protein</fullName>
    </recommendedName>
</protein>
<dbReference type="GeneID" id="14407045"/>
<feature type="domain" description="DUF2341" evidence="1">
    <location>
        <begin position="38"/>
        <end position="110"/>
    </location>
</feature>
<evidence type="ECO:0000259" key="1">
    <source>
        <dbReference type="Pfam" id="PF10102"/>
    </source>
</evidence>
<dbReference type="HOGENOM" id="CLU_363162_0_0_2"/>
<proteinExistence type="predicted"/>
<dbReference type="OrthoDB" id="123420at2157"/>
<reference evidence="3" key="1">
    <citation type="submission" date="2012-02" db="EMBL/GenBank/DDBJ databases">
        <title>Complete sequence of chromosome of Methanomethylovorans hollandica DSM 15978.</title>
        <authorList>
            <person name="Lucas S."/>
            <person name="Copeland A."/>
            <person name="Lapidus A."/>
            <person name="Glavina del Rio T."/>
            <person name="Dalin E."/>
            <person name="Tice H."/>
            <person name="Bruce D."/>
            <person name="Goodwin L."/>
            <person name="Pitluck S."/>
            <person name="Peters L."/>
            <person name="Mikhailova N."/>
            <person name="Held B."/>
            <person name="Kyrpides N."/>
            <person name="Mavromatis K."/>
            <person name="Ivanova N."/>
            <person name="Brettin T."/>
            <person name="Detter J.C."/>
            <person name="Han C."/>
            <person name="Larimer F."/>
            <person name="Land M."/>
            <person name="Hauser L."/>
            <person name="Markowitz V."/>
            <person name="Cheng J.-F."/>
            <person name="Hugenholtz P."/>
            <person name="Woyke T."/>
            <person name="Wu D."/>
            <person name="Spring S."/>
            <person name="Schroeder M."/>
            <person name="Brambilla E."/>
            <person name="Klenk H.-P."/>
            <person name="Eisen J.A."/>
        </authorList>
    </citation>
    <scope>NUCLEOTIDE SEQUENCE [LARGE SCALE GENOMIC DNA]</scope>
    <source>
        <strain evidence="3">DSM 15978 / NBRC 107637 / DMS1</strain>
    </source>
</reference>
<dbReference type="RefSeq" id="WP_015324632.1">
    <property type="nucleotide sequence ID" value="NC_019977.1"/>
</dbReference>
<accession>L0KWF1</accession>
<name>L0KWF1_METHD</name>
<dbReference type="Pfam" id="PF10102">
    <property type="entry name" value="DUF2341"/>
    <property type="match status" value="1"/>
</dbReference>
<sequence>MAYPGWKYKGHVTFADTAKAKEVQALVYIYYQTGMNSDFSDLRFAATDGTPLPYYFDYATAGSVARVWVRVPAGQTTINFYYGNAAATSESSGANTFFIFDEFNDANWADNWSGDTASWTASGSLLKCSTSGKKIYRAVSGGLDDKAIYASIVTKANTNLKFGIVFRASWGEVQFTRSYTSSYPRRWSDGTYVSGSSPLWSDNTAAVDRVDIFSTKAATKYYVGNTSWTAITGPNTHTAMLSAAGQFGLYAYAPNTYQYVRWVRVQSSATLLNYTVTVDGANKEDIIESFSLHITPSHGFTGKHYATRAVTIIPEVTPYETGLVLSPTAEIKDYLTASTGITVTPSTVAVNDSLYASTDVYVTPAADPLIEGMDLDQYPWTALTVRKSIADAMWQMDIKFEGHTVPPTQRRIFYDVLDIYGDVNRIFAGIIPEPDYVISDAANKTSVVAYDYAYYLSRQLVPYDETTIKLVTAYPTWGDWIEHLLEGTGITAYRIAAGPTTTAEFSLTPKTTKMQAIKKIADYLGYLFLVSWDGDDAIAYFIDPANIDEPTAGLDLPAQYDVYHTDGTLVGIPSAKPVSEKTYNRIIVRGRDPVNNVYLTSVAETDRLTGGYEYAREYYEESLNYTTQAICDTRAAFLLAGLSTELYTVRATFKLRHDFRLWQKIRFLGDGFPAAVTNMGVMRIVNISHSIQEADSTVTIECTVDQDISLISELADVFDSNTVSETVGIVDNKFSTQAEIQAGTITAINGTTATVLLENGNTIQARLLE</sequence>
<dbReference type="EMBL" id="CP003362">
    <property type="protein sequence ID" value="AGB49466.1"/>
    <property type="molecule type" value="Genomic_DNA"/>
</dbReference>
<dbReference type="STRING" id="867904.Metho_1236"/>
<dbReference type="SUPFAM" id="SSF69279">
    <property type="entry name" value="Phage tail proteins"/>
    <property type="match status" value="1"/>
</dbReference>
<dbReference type="Proteomes" id="UP000010866">
    <property type="component" value="Chromosome"/>
</dbReference>
<evidence type="ECO:0000313" key="3">
    <source>
        <dbReference type="Proteomes" id="UP000010866"/>
    </source>
</evidence>
<dbReference type="AlphaFoldDB" id="L0KWF1"/>
<evidence type="ECO:0000313" key="2">
    <source>
        <dbReference type="EMBL" id="AGB49466.1"/>
    </source>
</evidence>
<dbReference type="KEGG" id="mhz:Metho_1236"/>